<organism evidence="10 11">
    <name type="scientific">Umbra pygmaea</name>
    <name type="common">Eastern mudminnow</name>
    <dbReference type="NCBI Taxonomy" id="75934"/>
    <lineage>
        <taxon>Eukaryota</taxon>
        <taxon>Metazoa</taxon>
        <taxon>Chordata</taxon>
        <taxon>Craniata</taxon>
        <taxon>Vertebrata</taxon>
        <taxon>Euteleostomi</taxon>
        <taxon>Actinopterygii</taxon>
        <taxon>Neopterygii</taxon>
        <taxon>Teleostei</taxon>
        <taxon>Protacanthopterygii</taxon>
        <taxon>Esociformes</taxon>
        <taxon>Umbridae</taxon>
        <taxon>Umbra</taxon>
    </lineage>
</organism>
<evidence type="ECO:0000313" key="10">
    <source>
        <dbReference type="EMBL" id="KAL1005329.1"/>
    </source>
</evidence>
<gene>
    <name evidence="10" type="ORF">UPYG_G00057730</name>
</gene>
<dbReference type="Gene3D" id="2.30.30.40">
    <property type="entry name" value="SH3 Domains"/>
    <property type="match status" value="1"/>
</dbReference>
<dbReference type="Pfam" id="PF07653">
    <property type="entry name" value="SH3_2"/>
    <property type="match status" value="1"/>
</dbReference>
<evidence type="ECO:0000256" key="1">
    <source>
        <dbReference type="ARBA" id="ARBA00004389"/>
    </source>
</evidence>
<keyword evidence="6" id="KW-0325">Glycoprotein</keyword>
<keyword evidence="2" id="KW-0728">SH3 domain</keyword>
<dbReference type="PANTHER" id="PTHR23158:SF54">
    <property type="entry name" value="TRANSPORT AND GOLGI ORGANIZATION PROTEIN 1 HOMOLOG"/>
    <property type="match status" value="1"/>
</dbReference>
<feature type="region of interest" description="Disordered" evidence="8">
    <location>
        <begin position="141"/>
        <end position="184"/>
    </location>
</feature>
<keyword evidence="4" id="KW-0256">Endoplasmic reticulum</keyword>
<evidence type="ECO:0000256" key="3">
    <source>
        <dbReference type="ARBA" id="ARBA00022729"/>
    </source>
</evidence>
<sequence length="356" mass="40945">MISDFTGPDCRFLSVKQGQTVDVYFRLLGRTTEIWAGNAGNQFGYFPKDLLEIIHIFADEQIDILAQKTDFVCLGTGYDQSDSVDIDLLSDSLSSDLEASLQRPTEALVAVESTEPRPEVTLVEQKDMLLSLEMDLVEESGPVQEPSLMVDEIRNNPESDNDEEDFSSEMPEKQDSGHQNLWSSVPESDKVSGFYSFLTELKRMVLGLLEQWRPGRDFPSVPWESLIMSLSSVTSLFFYWKTLSEKKQSNLKMIDRMKAVEHQMEEYIQKVAELEQKEQNQSNLKMIDRIKAVEQQMEEYIQKVAELEQKDKNLSNLKMIDRIKAVEHQMEEYIQKVAELEQKASLRSFFPLLIPS</sequence>
<dbReference type="InterPro" id="IPR001452">
    <property type="entry name" value="SH3_domain"/>
</dbReference>
<feature type="domain" description="SH3" evidence="9">
    <location>
        <begin position="2"/>
        <end position="54"/>
    </location>
</feature>
<comment type="subcellular location">
    <subcellularLocation>
        <location evidence="1">Endoplasmic reticulum membrane</location>
        <topology evidence="1">Single-pass membrane protein</topology>
    </subcellularLocation>
</comment>
<protein>
    <recommendedName>
        <fullName evidence="9">SH3 domain-containing protein</fullName>
    </recommendedName>
</protein>
<evidence type="ECO:0000256" key="4">
    <source>
        <dbReference type="ARBA" id="ARBA00022824"/>
    </source>
</evidence>
<feature type="coiled-coil region" evidence="7">
    <location>
        <begin position="257"/>
        <end position="343"/>
    </location>
</feature>
<evidence type="ECO:0000259" key="9">
    <source>
        <dbReference type="Pfam" id="PF07653"/>
    </source>
</evidence>
<evidence type="ECO:0000256" key="7">
    <source>
        <dbReference type="SAM" id="Coils"/>
    </source>
</evidence>
<reference evidence="10 11" key="1">
    <citation type="submission" date="2024-06" db="EMBL/GenBank/DDBJ databases">
        <authorList>
            <person name="Pan Q."/>
            <person name="Wen M."/>
            <person name="Jouanno E."/>
            <person name="Zahm M."/>
            <person name="Klopp C."/>
            <person name="Cabau C."/>
            <person name="Louis A."/>
            <person name="Berthelot C."/>
            <person name="Parey E."/>
            <person name="Roest Crollius H."/>
            <person name="Montfort J."/>
            <person name="Robinson-Rechavi M."/>
            <person name="Bouchez O."/>
            <person name="Lampietro C."/>
            <person name="Lopez Roques C."/>
            <person name="Donnadieu C."/>
            <person name="Postlethwait J."/>
            <person name="Bobe J."/>
            <person name="Verreycken H."/>
            <person name="Guiguen Y."/>
        </authorList>
    </citation>
    <scope>NUCLEOTIDE SEQUENCE [LARGE SCALE GENOMIC DNA]</scope>
    <source>
        <strain evidence="10">Up_M1</strain>
        <tissue evidence="10">Testis</tissue>
    </source>
</reference>
<dbReference type="GO" id="GO:0005789">
    <property type="term" value="C:endoplasmic reticulum membrane"/>
    <property type="evidence" value="ECO:0007669"/>
    <property type="project" value="UniProtKB-SubCell"/>
</dbReference>
<keyword evidence="3" id="KW-0732">Signal</keyword>
<evidence type="ECO:0000256" key="2">
    <source>
        <dbReference type="ARBA" id="ARBA00022443"/>
    </source>
</evidence>
<evidence type="ECO:0000256" key="5">
    <source>
        <dbReference type="ARBA" id="ARBA00023054"/>
    </source>
</evidence>
<dbReference type="InterPro" id="IPR051500">
    <property type="entry name" value="cTAGE_MIA/OTOR"/>
</dbReference>
<proteinExistence type="predicted"/>
<dbReference type="InterPro" id="IPR036028">
    <property type="entry name" value="SH3-like_dom_sf"/>
</dbReference>
<evidence type="ECO:0000313" key="11">
    <source>
        <dbReference type="Proteomes" id="UP001557470"/>
    </source>
</evidence>
<keyword evidence="11" id="KW-1185">Reference proteome</keyword>
<evidence type="ECO:0000256" key="8">
    <source>
        <dbReference type="SAM" id="MobiDB-lite"/>
    </source>
</evidence>
<keyword evidence="5 7" id="KW-0175">Coiled coil</keyword>
<dbReference type="PANTHER" id="PTHR23158">
    <property type="entry name" value="MELANOMA INHIBITORY ACTIVITY-RELATED"/>
    <property type="match status" value="1"/>
</dbReference>
<dbReference type="AlphaFoldDB" id="A0ABD0XBQ2"/>
<accession>A0ABD0XBQ2</accession>
<comment type="caution">
    <text evidence="10">The sequence shown here is derived from an EMBL/GenBank/DDBJ whole genome shotgun (WGS) entry which is preliminary data.</text>
</comment>
<dbReference type="SUPFAM" id="SSF50044">
    <property type="entry name" value="SH3-domain"/>
    <property type="match status" value="1"/>
</dbReference>
<dbReference type="EMBL" id="JAGEUA010000002">
    <property type="protein sequence ID" value="KAL1005329.1"/>
    <property type="molecule type" value="Genomic_DNA"/>
</dbReference>
<dbReference type="Proteomes" id="UP001557470">
    <property type="component" value="Unassembled WGS sequence"/>
</dbReference>
<evidence type="ECO:0000256" key="6">
    <source>
        <dbReference type="ARBA" id="ARBA00023180"/>
    </source>
</evidence>
<name>A0ABD0XBQ2_UMBPY</name>